<protein>
    <recommendedName>
        <fullName evidence="3">C2H2-type domain-containing protein</fullName>
    </recommendedName>
</protein>
<feature type="region of interest" description="Disordered" evidence="2">
    <location>
        <begin position="1"/>
        <end position="98"/>
    </location>
</feature>
<dbReference type="SMART" id="SM00355">
    <property type="entry name" value="ZnF_C2H2"/>
    <property type="match status" value="2"/>
</dbReference>
<organism evidence="4 5">
    <name type="scientific">Alternaria burnsii</name>
    <dbReference type="NCBI Taxonomy" id="1187904"/>
    <lineage>
        <taxon>Eukaryota</taxon>
        <taxon>Fungi</taxon>
        <taxon>Dikarya</taxon>
        <taxon>Ascomycota</taxon>
        <taxon>Pezizomycotina</taxon>
        <taxon>Dothideomycetes</taxon>
        <taxon>Pleosporomycetidae</taxon>
        <taxon>Pleosporales</taxon>
        <taxon>Pleosporineae</taxon>
        <taxon>Pleosporaceae</taxon>
        <taxon>Alternaria</taxon>
        <taxon>Alternaria sect. Alternaria</taxon>
    </lineage>
</organism>
<keyword evidence="1" id="KW-0863">Zinc-finger</keyword>
<feature type="compositionally biased region" description="Basic and acidic residues" evidence="2">
    <location>
        <begin position="22"/>
        <end position="32"/>
    </location>
</feature>
<name>A0A8H7BD02_9PLEO</name>
<feature type="compositionally biased region" description="Polar residues" evidence="2">
    <location>
        <begin position="35"/>
        <end position="58"/>
    </location>
</feature>
<evidence type="ECO:0000256" key="2">
    <source>
        <dbReference type="SAM" id="MobiDB-lite"/>
    </source>
</evidence>
<dbReference type="PROSITE" id="PS50157">
    <property type="entry name" value="ZINC_FINGER_C2H2_2"/>
    <property type="match status" value="1"/>
</dbReference>
<dbReference type="Proteomes" id="UP000596902">
    <property type="component" value="Unassembled WGS sequence"/>
</dbReference>
<feature type="compositionally biased region" description="Polar residues" evidence="2">
    <location>
        <begin position="83"/>
        <end position="98"/>
    </location>
</feature>
<dbReference type="RefSeq" id="XP_038787296.1">
    <property type="nucleotide sequence ID" value="XM_038930346.1"/>
</dbReference>
<reference evidence="4" key="1">
    <citation type="submission" date="2020-01" db="EMBL/GenBank/DDBJ databases">
        <authorList>
            <person name="Feng Z.H.Z."/>
        </authorList>
    </citation>
    <scope>NUCLEOTIDE SEQUENCE</scope>
    <source>
        <strain evidence="4">CBS107.38</strain>
    </source>
</reference>
<dbReference type="InterPro" id="IPR013087">
    <property type="entry name" value="Znf_C2H2_type"/>
</dbReference>
<feature type="domain" description="C2H2-type" evidence="3">
    <location>
        <begin position="424"/>
        <end position="453"/>
    </location>
</feature>
<keyword evidence="1" id="KW-0479">Metal-binding</keyword>
<accession>A0A8H7BD02</accession>
<comment type="caution">
    <text evidence="4">The sequence shown here is derived from an EMBL/GenBank/DDBJ whole genome shotgun (WGS) entry which is preliminary data.</text>
</comment>
<gene>
    <name evidence="4" type="ORF">GT037_005299</name>
</gene>
<proteinExistence type="predicted"/>
<reference evidence="4" key="2">
    <citation type="submission" date="2020-08" db="EMBL/GenBank/DDBJ databases">
        <title>Draft Genome Sequence of Cumin Blight Pathogen Alternaria burnsii.</title>
        <authorList>
            <person name="Feng Z."/>
        </authorList>
    </citation>
    <scope>NUCLEOTIDE SEQUENCE</scope>
    <source>
        <strain evidence="4">CBS107.38</strain>
    </source>
</reference>
<keyword evidence="5" id="KW-1185">Reference proteome</keyword>
<evidence type="ECO:0000313" key="4">
    <source>
        <dbReference type="EMBL" id="KAF7677087.1"/>
    </source>
</evidence>
<dbReference type="AlphaFoldDB" id="A0A8H7BD02"/>
<keyword evidence="1" id="KW-0862">Zinc</keyword>
<dbReference type="PROSITE" id="PS00028">
    <property type="entry name" value="ZINC_FINGER_C2H2_1"/>
    <property type="match status" value="1"/>
</dbReference>
<dbReference type="GeneID" id="62203524"/>
<sequence length="457" mass="50085">MSNLYPWGSGEYPSNVSSDENAGDHDNIHELRQNGAYQANPSVSEVDQRNGQEYLENQTHQHSDPVVDREHQQTDRYDHAPHSPSNYSPQLGSSLSNTAVFDNPLQQGAQCVNHGTHCHCHGQWSCPDNLPEVIPTFASDSGDVAFGHPWSYSEQRHDGVRPFMPSPNLDGYYTQQSHQHDSLGDNLDADWVGDFGLDTDLNLDNVHGMDFDAHSMPGGQVEYKEDGPWSPEKQLSDQFGLTAAQLSLPKDMVGASETSHASQNSDCISNSASSNTGSTGGAEDFTWGGASVATLRPDCNQPGSLLDRASFASNLLDNNRQGQRHGSFMQPTNSAFGQQGVLMQPLPDRTAVQEGSRKTSYHFNSHLHVPVAESHSSRPSSPAASTTSDVLGCPDCPAKFSGIYRQGNYGRHKRQKHRGPPVLFSCANSGCDKTFQRADARVKHYRRHHPELLQGCH</sequence>
<evidence type="ECO:0000313" key="5">
    <source>
        <dbReference type="Proteomes" id="UP000596902"/>
    </source>
</evidence>
<evidence type="ECO:0000259" key="3">
    <source>
        <dbReference type="PROSITE" id="PS50157"/>
    </source>
</evidence>
<dbReference type="Gene3D" id="3.30.160.60">
    <property type="entry name" value="Classic Zinc Finger"/>
    <property type="match status" value="1"/>
</dbReference>
<evidence type="ECO:0000256" key="1">
    <source>
        <dbReference type="PROSITE-ProRule" id="PRU00042"/>
    </source>
</evidence>
<feature type="compositionally biased region" description="Basic and acidic residues" evidence="2">
    <location>
        <begin position="59"/>
        <end position="81"/>
    </location>
</feature>
<feature type="region of interest" description="Disordered" evidence="2">
    <location>
        <begin position="252"/>
        <end position="280"/>
    </location>
</feature>
<feature type="compositionally biased region" description="Polar residues" evidence="2">
    <location>
        <begin position="256"/>
        <end position="268"/>
    </location>
</feature>
<dbReference type="EMBL" id="JAAABM010000006">
    <property type="protein sequence ID" value="KAF7677087.1"/>
    <property type="molecule type" value="Genomic_DNA"/>
</dbReference>
<dbReference type="GO" id="GO:0008270">
    <property type="term" value="F:zinc ion binding"/>
    <property type="evidence" value="ECO:0007669"/>
    <property type="project" value="UniProtKB-KW"/>
</dbReference>